<dbReference type="Gene3D" id="1.20.5.500">
    <property type="entry name" value="Single helix bin"/>
    <property type="match status" value="1"/>
</dbReference>
<dbReference type="SMART" id="SM01391">
    <property type="entry name" value="Filament"/>
    <property type="match status" value="1"/>
</dbReference>
<feature type="region of interest" description="Disordered" evidence="4">
    <location>
        <begin position="56"/>
        <end position="113"/>
    </location>
</feature>
<reference evidence="6" key="1">
    <citation type="journal article" date="2014" name="Nature">
        <title>Elephant shark genome provides unique insights into gnathostome evolution.</title>
        <authorList>
            <consortium name="International Elephant Shark Genome Sequencing Consortium"/>
            <person name="Venkatesh B."/>
            <person name="Lee A.P."/>
            <person name="Ravi V."/>
            <person name="Maurya A.K."/>
            <person name="Lian M.M."/>
            <person name="Swann J.B."/>
            <person name="Ohta Y."/>
            <person name="Flajnik M.F."/>
            <person name="Sutoh Y."/>
            <person name="Kasahara M."/>
            <person name="Hoon S."/>
            <person name="Gangu V."/>
            <person name="Roy S.W."/>
            <person name="Irimia M."/>
            <person name="Korzh V."/>
            <person name="Kondrychyn I."/>
            <person name="Lim Z.W."/>
            <person name="Tay B.H."/>
            <person name="Tohari S."/>
            <person name="Kong K.W."/>
            <person name="Ho S."/>
            <person name="Lorente-Galdos B."/>
            <person name="Quilez J."/>
            <person name="Marques-Bonet T."/>
            <person name="Raney B.J."/>
            <person name="Ingham P.W."/>
            <person name="Tay A."/>
            <person name="Hillier L.W."/>
            <person name="Minx P."/>
            <person name="Boehm T."/>
            <person name="Wilson R.K."/>
            <person name="Brenner S."/>
            <person name="Warren W.C."/>
        </authorList>
    </citation>
    <scope>NUCLEOTIDE SEQUENCE</scope>
    <source>
        <tissue evidence="6">Gills</tissue>
    </source>
</reference>
<feature type="compositionally biased region" description="Low complexity" evidence="4">
    <location>
        <begin position="92"/>
        <end position="102"/>
    </location>
</feature>
<feature type="compositionally biased region" description="Basic and acidic residues" evidence="4">
    <location>
        <begin position="57"/>
        <end position="74"/>
    </location>
</feature>
<dbReference type="AlphaFoldDB" id="V9KTF0"/>
<proteinExistence type="evidence at transcript level"/>
<dbReference type="PANTHER" id="PTHR23239:SF354">
    <property type="entry name" value="KERATIN, TYPE I CYTOSKELETAL 18"/>
    <property type="match status" value="1"/>
</dbReference>
<feature type="domain" description="IF rod" evidence="5">
    <location>
        <begin position="162"/>
        <end position="473"/>
    </location>
</feature>
<dbReference type="GO" id="GO:0005198">
    <property type="term" value="F:structural molecule activity"/>
    <property type="evidence" value="ECO:0007669"/>
    <property type="project" value="InterPro"/>
</dbReference>
<dbReference type="SUPFAM" id="SSF64593">
    <property type="entry name" value="Intermediate filament protein, coiled coil region"/>
    <property type="match status" value="2"/>
</dbReference>
<sequence>MGWDGVGWGGEWARRPRCQPINLTRASLQVRKGVYIRACGAPQVLTADLSIRFTGKTGEERRGEERRGEKREGEESPVQSPPSPPTHHHHPPITITHPSPISAANPKLKMSKVRSFSSKSSSGLCRGFSGASAMKLSFPSTATTSSYHLLSAATNGTLGLDEKETMQDLNKRLSKYLDMVHSLQTSNEQLEVKIKQLLAQKQYKARDMSPMLAEAQSMRKKILDATLVNNRLLLEIDNTKLSADDFRMKFQGEAVIRQSVEADIDRLLQVKGEYEMSSATLINEVEMLKDELQYLKKNHQEEVNIIKAQARNDQVEVEVDTVEGVDLSAIMADIRAKYEAVTKKNRDDAEAWYKEQMNTTTVEVQKNTQALDDAKAELNEKRQILQTLQMDLEGLSRQNMGLENIVVETEQRYGTQLQKILMVVSKLEGDLNQVNSDIMNQRREYEVLLKTKLTLEAEIAEYRRLLGGETSFRETVKTAVPPPPPREPTPPPSDIRIRKTVTVITVMEDEHGNVLDQKSEVEQFEEKQKN</sequence>
<evidence type="ECO:0000259" key="5">
    <source>
        <dbReference type="PROSITE" id="PS51842"/>
    </source>
</evidence>
<feature type="coiled-coil region" evidence="3">
    <location>
        <begin position="278"/>
        <end position="309"/>
    </location>
</feature>
<dbReference type="Pfam" id="PF00038">
    <property type="entry name" value="Filament"/>
    <property type="match status" value="1"/>
</dbReference>
<organism evidence="6">
    <name type="scientific">Callorhinchus milii</name>
    <name type="common">Ghost shark</name>
    <dbReference type="NCBI Taxonomy" id="7868"/>
    <lineage>
        <taxon>Eukaryota</taxon>
        <taxon>Metazoa</taxon>
        <taxon>Chordata</taxon>
        <taxon>Craniata</taxon>
        <taxon>Vertebrata</taxon>
        <taxon>Chondrichthyes</taxon>
        <taxon>Holocephali</taxon>
        <taxon>Chimaeriformes</taxon>
        <taxon>Callorhinchidae</taxon>
        <taxon>Callorhinchus</taxon>
    </lineage>
</organism>
<keyword evidence="6" id="KW-0416">Keratin</keyword>
<evidence type="ECO:0000256" key="1">
    <source>
        <dbReference type="ARBA" id="ARBA00022754"/>
    </source>
</evidence>
<feature type="region of interest" description="Disordered" evidence="4">
    <location>
        <begin position="473"/>
        <end position="495"/>
    </location>
</feature>
<dbReference type="Gene3D" id="1.20.5.1160">
    <property type="entry name" value="Vasodilator-stimulated phosphoprotein"/>
    <property type="match status" value="1"/>
</dbReference>
<dbReference type="GO" id="GO:0005882">
    <property type="term" value="C:intermediate filament"/>
    <property type="evidence" value="ECO:0007669"/>
    <property type="project" value="UniProtKB-KW"/>
</dbReference>
<feature type="compositionally biased region" description="Pro residues" evidence="4">
    <location>
        <begin position="480"/>
        <end position="493"/>
    </location>
</feature>
<evidence type="ECO:0000256" key="4">
    <source>
        <dbReference type="SAM" id="MobiDB-lite"/>
    </source>
</evidence>
<dbReference type="InterPro" id="IPR039008">
    <property type="entry name" value="IF_rod_dom"/>
</dbReference>
<dbReference type="InterPro" id="IPR002957">
    <property type="entry name" value="Keratin_I"/>
</dbReference>
<dbReference type="FunFam" id="1.20.5.500:FF:000001">
    <property type="entry name" value="Type II keratin 23"/>
    <property type="match status" value="1"/>
</dbReference>
<keyword evidence="1" id="KW-0403">Intermediate filament</keyword>
<protein>
    <submittedName>
        <fullName evidence="6">Type I keratin K18</fullName>
    </submittedName>
</protein>
<evidence type="ECO:0000313" key="6">
    <source>
        <dbReference type="EMBL" id="AFP01475.1"/>
    </source>
</evidence>
<evidence type="ECO:0000256" key="3">
    <source>
        <dbReference type="SAM" id="Coils"/>
    </source>
</evidence>
<accession>V9KTF0</accession>
<name>V9KTF0_CALMI</name>
<evidence type="ECO:0000256" key="2">
    <source>
        <dbReference type="ARBA" id="ARBA00023054"/>
    </source>
</evidence>
<feature type="coiled-coil region" evidence="3">
    <location>
        <begin position="364"/>
        <end position="444"/>
    </location>
</feature>
<dbReference type="PANTHER" id="PTHR23239">
    <property type="entry name" value="INTERMEDIATE FILAMENT"/>
    <property type="match status" value="1"/>
</dbReference>
<dbReference type="PROSITE" id="PS51842">
    <property type="entry name" value="IF_ROD_2"/>
    <property type="match status" value="1"/>
</dbReference>
<dbReference type="Gene3D" id="1.20.5.170">
    <property type="match status" value="1"/>
</dbReference>
<dbReference type="PRINTS" id="PR01248">
    <property type="entry name" value="TYPE1KERATIN"/>
</dbReference>
<keyword evidence="2 3" id="KW-0175">Coiled coil</keyword>
<dbReference type="EMBL" id="JW868957">
    <property type="protein sequence ID" value="AFP01475.1"/>
    <property type="molecule type" value="mRNA"/>
</dbReference>